<keyword evidence="16" id="KW-1185">Reference proteome</keyword>
<dbReference type="Pfam" id="PF02463">
    <property type="entry name" value="SMC_N"/>
    <property type="match status" value="1"/>
</dbReference>
<dbReference type="STRING" id="1118060.GCA_000311845_00070"/>
<dbReference type="InterPro" id="IPR027417">
    <property type="entry name" value="P-loop_NTPase"/>
</dbReference>
<evidence type="ECO:0000256" key="13">
    <source>
        <dbReference type="RuleBase" id="RU000578"/>
    </source>
</evidence>
<dbReference type="InterPro" id="IPR018078">
    <property type="entry name" value="DNA-binding_RecF_CS"/>
</dbReference>
<dbReference type="EMBL" id="NFHO01000006">
    <property type="protein sequence ID" value="OUN42760.1"/>
    <property type="molecule type" value="Genomic_DNA"/>
</dbReference>
<evidence type="ECO:0000256" key="2">
    <source>
        <dbReference type="ARBA" id="ARBA00008016"/>
    </source>
</evidence>
<comment type="function">
    <text evidence="11 12 13">The RecF protein is involved in DNA metabolism; it is required for DNA replication and normal SOS inducibility. RecF binds preferentially to single-stranded, linear DNA. It also seems to bind ATP.</text>
</comment>
<keyword evidence="10 12" id="KW-0234">DNA repair</keyword>
<name>A0A1Y3UBN2_9ACTN</name>
<dbReference type="Gene3D" id="1.20.1050.90">
    <property type="entry name" value="RecF/RecN/SMC, N-terminal domain"/>
    <property type="match status" value="1"/>
</dbReference>
<dbReference type="PANTHER" id="PTHR32182:SF0">
    <property type="entry name" value="DNA REPLICATION AND REPAIR PROTEIN RECF"/>
    <property type="match status" value="1"/>
</dbReference>
<evidence type="ECO:0000256" key="11">
    <source>
        <dbReference type="ARBA" id="ARBA00025401"/>
    </source>
</evidence>
<dbReference type="AlphaFoldDB" id="A0A1Y3UBN2"/>
<evidence type="ECO:0000256" key="4">
    <source>
        <dbReference type="ARBA" id="ARBA00022490"/>
    </source>
</evidence>
<keyword evidence="12 13" id="KW-0742">SOS response</keyword>
<dbReference type="GO" id="GO:0005524">
    <property type="term" value="F:ATP binding"/>
    <property type="evidence" value="ECO:0007669"/>
    <property type="project" value="UniProtKB-UniRule"/>
</dbReference>
<dbReference type="Proteomes" id="UP000196560">
    <property type="component" value="Unassembled WGS sequence"/>
</dbReference>
<dbReference type="PANTHER" id="PTHR32182">
    <property type="entry name" value="DNA REPLICATION AND REPAIR PROTEIN RECF"/>
    <property type="match status" value="1"/>
</dbReference>
<evidence type="ECO:0000256" key="6">
    <source>
        <dbReference type="ARBA" id="ARBA00022741"/>
    </source>
</evidence>
<comment type="subcellular location">
    <subcellularLocation>
        <location evidence="1 12 13">Cytoplasm</location>
    </subcellularLocation>
</comment>
<evidence type="ECO:0000256" key="5">
    <source>
        <dbReference type="ARBA" id="ARBA00022705"/>
    </source>
</evidence>
<dbReference type="RefSeq" id="WP_087186426.1">
    <property type="nucleotide sequence ID" value="NZ_NFHO01000006.1"/>
</dbReference>
<dbReference type="NCBIfam" id="TIGR00611">
    <property type="entry name" value="recf"/>
    <property type="match status" value="1"/>
</dbReference>
<evidence type="ECO:0000313" key="15">
    <source>
        <dbReference type="EMBL" id="OUN42760.1"/>
    </source>
</evidence>
<dbReference type="HAMAP" id="MF_00365">
    <property type="entry name" value="RecF"/>
    <property type="match status" value="1"/>
</dbReference>
<comment type="caution">
    <text evidence="15">The sequence shown here is derived from an EMBL/GenBank/DDBJ whole genome shotgun (WGS) entry which is preliminary data.</text>
</comment>
<dbReference type="GO" id="GO:0005737">
    <property type="term" value="C:cytoplasm"/>
    <property type="evidence" value="ECO:0007669"/>
    <property type="project" value="UniProtKB-SubCell"/>
</dbReference>
<dbReference type="SUPFAM" id="SSF52540">
    <property type="entry name" value="P-loop containing nucleoside triphosphate hydrolases"/>
    <property type="match status" value="1"/>
</dbReference>
<organism evidence="15 16">
    <name type="scientific">Enorma massiliensis</name>
    <dbReference type="NCBI Taxonomy" id="1472761"/>
    <lineage>
        <taxon>Bacteria</taxon>
        <taxon>Bacillati</taxon>
        <taxon>Actinomycetota</taxon>
        <taxon>Coriobacteriia</taxon>
        <taxon>Coriobacteriales</taxon>
        <taxon>Coriobacteriaceae</taxon>
        <taxon>Enorma</taxon>
    </lineage>
</organism>
<dbReference type="GO" id="GO:0006302">
    <property type="term" value="P:double-strand break repair"/>
    <property type="evidence" value="ECO:0007669"/>
    <property type="project" value="TreeGrafter"/>
</dbReference>
<gene>
    <name evidence="12" type="primary">recF</name>
    <name evidence="15" type="ORF">B5G21_06005</name>
</gene>
<comment type="similarity">
    <text evidence="2 12 13">Belongs to the RecF family.</text>
</comment>
<evidence type="ECO:0000256" key="8">
    <source>
        <dbReference type="ARBA" id="ARBA00022840"/>
    </source>
</evidence>
<keyword evidence="7 12" id="KW-0227">DNA damage</keyword>
<dbReference type="GO" id="GO:0000731">
    <property type="term" value="P:DNA synthesis involved in DNA repair"/>
    <property type="evidence" value="ECO:0007669"/>
    <property type="project" value="TreeGrafter"/>
</dbReference>
<dbReference type="InterPro" id="IPR003395">
    <property type="entry name" value="RecF/RecN/SMC_N"/>
</dbReference>
<evidence type="ECO:0000256" key="3">
    <source>
        <dbReference type="ARBA" id="ARBA00020170"/>
    </source>
</evidence>
<dbReference type="InterPro" id="IPR001238">
    <property type="entry name" value="DNA-binding_RecF"/>
</dbReference>
<proteinExistence type="inferred from homology"/>
<accession>A0A1Y3UBN2</accession>
<evidence type="ECO:0000256" key="12">
    <source>
        <dbReference type="HAMAP-Rule" id="MF_00365"/>
    </source>
</evidence>
<reference evidence="16" key="1">
    <citation type="submission" date="2017-04" db="EMBL/GenBank/DDBJ databases">
        <title>Function of individual gut microbiota members based on whole genome sequencing of pure cultures obtained from chicken caecum.</title>
        <authorList>
            <person name="Medvecky M."/>
            <person name="Cejkova D."/>
            <person name="Polansky O."/>
            <person name="Karasova D."/>
            <person name="Kubasova T."/>
            <person name="Cizek A."/>
            <person name="Rychlik I."/>
        </authorList>
    </citation>
    <scope>NUCLEOTIDE SEQUENCE [LARGE SCALE GENOMIC DNA]</scope>
    <source>
        <strain evidence="16">An70</strain>
    </source>
</reference>
<dbReference type="eggNOG" id="COG1195">
    <property type="taxonomic scope" value="Bacteria"/>
</dbReference>
<keyword evidence="5 12" id="KW-0235">DNA replication</keyword>
<evidence type="ECO:0000256" key="9">
    <source>
        <dbReference type="ARBA" id="ARBA00023125"/>
    </source>
</evidence>
<protein>
    <recommendedName>
        <fullName evidence="3 12">DNA replication and repair protein RecF</fullName>
    </recommendedName>
</protein>
<sequence>MSIYARTLSVTEYRSFPSFELDLARGVTVLVGHNAVGKTNLVEALQLLTSGRSFRKPSPRELVRAGGTRCSMKLTLEGEGRVIDMGCVVEDGKRSFMRNGKRCRAAGVRGVVPSVLFCPDDLDLVKRGARLRREALDGFGIQLNESYAQLASTYERTVEQRNSLLKEPFCTRDLLDAWNDSIASTGAALTVHRLALLSRIREHLIDMYAGLSGGEAVDVSYVPSWGASDAITLPAAADASSRADRIEAVRARIAAALDARAGEELRRGITLVGPHRDEVAFTIDGRDARTFASQGQQRSLVLAWKIAEVEVTREILGRPPLLLLDDVMSELDETRRQAFLGLVGGGVQTVITTTNLGYFDDSALKRAKVVKIGGDSR</sequence>
<dbReference type="Gene3D" id="3.40.50.300">
    <property type="entry name" value="P-loop containing nucleotide triphosphate hydrolases"/>
    <property type="match status" value="1"/>
</dbReference>
<keyword evidence="4 12" id="KW-0963">Cytoplasm</keyword>
<dbReference type="InterPro" id="IPR042174">
    <property type="entry name" value="RecF_2"/>
</dbReference>
<evidence type="ECO:0000256" key="1">
    <source>
        <dbReference type="ARBA" id="ARBA00004496"/>
    </source>
</evidence>
<keyword evidence="9 12" id="KW-0238">DNA-binding</keyword>
<evidence type="ECO:0000259" key="14">
    <source>
        <dbReference type="Pfam" id="PF02463"/>
    </source>
</evidence>
<evidence type="ECO:0000313" key="16">
    <source>
        <dbReference type="Proteomes" id="UP000196560"/>
    </source>
</evidence>
<feature type="domain" description="RecF/RecN/SMC N-terminal" evidence="14">
    <location>
        <begin position="6"/>
        <end position="356"/>
    </location>
</feature>
<feature type="binding site" evidence="12">
    <location>
        <begin position="32"/>
        <end position="39"/>
    </location>
    <ligand>
        <name>ATP</name>
        <dbReference type="ChEBI" id="CHEBI:30616"/>
    </ligand>
</feature>
<dbReference type="GO" id="GO:0006260">
    <property type="term" value="P:DNA replication"/>
    <property type="evidence" value="ECO:0007669"/>
    <property type="project" value="UniProtKB-UniRule"/>
</dbReference>
<dbReference type="GO" id="GO:0009432">
    <property type="term" value="P:SOS response"/>
    <property type="evidence" value="ECO:0007669"/>
    <property type="project" value="UniProtKB-UniRule"/>
</dbReference>
<evidence type="ECO:0000256" key="7">
    <source>
        <dbReference type="ARBA" id="ARBA00022763"/>
    </source>
</evidence>
<dbReference type="GO" id="GO:0003697">
    <property type="term" value="F:single-stranded DNA binding"/>
    <property type="evidence" value="ECO:0007669"/>
    <property type="project" value="UniProtKB-UniRule"/>
</dbReference>
<dbReference type="PROSITE" id="PS00618">
    <property type="entry name" value="RECF_2"/>
    <property type="match status" value="1"/>
</dbReference>
<keyword evidence="6 12" id="KW-0547">Nucleotide-binding</keyword>
<keyword evidence="8 12" id="KW-0067">ATP-binding</keyword>
<evidence type="ECO:0000256" key="10">
    <source>
        <dbReference type="ARBA" id="ARBA00023204"/>
    </source>
</evidence>